<keyword evidence="3" id="KW-0560">Oxidoreductase</keyword>
<keyword evidence="6" id="KW-1185">Reference proteome</keyword>
<protein>
    <submittedName>
        <fullName evidence="5">(+)-neomenthol dehydrogenase-like isoform X2</fullName>
    </submittedName>
</protein>
<accession>A0A833QEE6</accession>
<dbReference type="EMBL" id="SWLB01000024">
    <property type="protein sequence ID" value="KAF3322595.1"/>
    <property type="molecule type" value="Genomic_DNA"/>
</dbReference>
<dbReference type="OrthoDB" id="1933717at2759"/>
<sequence>MSSEEKTGTKRLAVVTGGNRGIGFEISRQLALNGITVILTSRDEKRGTDAVDLLHREHNLSNILLHQLDICDPVSVASLARFIQTRFGKLDILVNNAGASGLLVDAEGLRALKIDPLTWTSGKAVDIIKEVILHPYDEAVRCLDTNYYGCKRVTEALLPFLKHSTSGARIVNVSSLRSELKRMPNEELRKKLSDIDKLDENRLEELISTFLDDFKNGRLEAAGWPSMLPAYSVSKMVLNAYTRILAKRYPDMCINCVGPGFVNTELNWNTGVLTPEEGARGPVQLALLPLGGPTGCYFDETSLAEAW</sequence>
<dbReference type="PRINTS" id="PR00080">
    <property type="entry name" value="SDRFAMILY"/>
</dbReference>
<reference evidence="5" key="1">
    <citation type="submission" date="2020-01" db="EMBL/GenBank/DDBJ databases">
        <title>Genome sequence of Kobresia littledalei, the first chromosome-level genome in the family Cyperaceae.</title>
        <authorList>
            <person name="Qu G."/>
        </authorList>
    </citation>
    <scope>NUCLEOTIDE SEQUENCE</scope>
    <source>
        <strain evidence="5">C.B.Clarke</strain>
        <tissue evidence="5">Leaf</tissue>
    </source>
</reference>
<evidence type="ECO:0000256" key="1">
    <source>
        <dbReference type="ARBA" id="ARBA00006484"/>
    </source>
</evidence>
<dbReference type="AlphaFoldDB" id="A0A833QEE6"/>
<evidence type="ECO:0000256" key="2">
    <source>
        <dbReference type="ARBA" id="ARBA00022857"/>
    </source>
</evidence>
<dbReference type="GO" id="GO:0016020">
    <property type="term" value="C:membrane"/>
    <property type="evidence" value="ECO:0007669"/>
    <property type="project" value="TreeGrafter"/>
</dbReference>
<gene>
    <name evidence="5" type="ORF">FCM35_KLT12584</name>
</gene>
<dbReference type="Proteomes" id="UP000623129">
    <property type="component" value="Unassembled WGS sequence"/>
</dbReference>
<evidence type="ECO:0000313" key="6">
    <source>
        <dbReference type="Proteomes" id="UP000623129"/>
    </source>
</evidence>
<evidence type="ECO:0000256" key="3">
    <source>
        <dbReference type="ARBA" id="ARBA00023002"/>
    </source>
</evidence>
<dbReference type="Gene3D" id="3.40.50.720">
    <property type="entry name" value="NAD(P)-binding Rossmann-like Domain"/>
    <property type="match status" value="1"/>
</dbReference>
<evidence type="ECO:0000313" key="5">
    <source>
        <dbReference type="EMBL" id="KAF3322595.1"/>
    </source>
</evidence>
<name>A0A833QEE6_9POAL</name>
<keyword evidence="2" id="KW-0521">NADP</keyword>
<comment type="similarity">
    <text evidence="1 4">Belongs to the short-chain dehydrogenases/reductases (SDR) family.</text>
</comment>
<dbReference type="GO" id="GO:0016491">
    <property type="term" value="F:oxidoreductase activity"/>
    <property type="evidence" value="ECO:0007669"/>
    <property type="project" value="UniProtKB-KW"/>
</dbReference>
<dbReference type="PANTHER" id="PTHR43490:SF73">
    <property type="entry name" value="OS07G0685800 PROTEIN"/>
    <property type="match status" value="1"/>
</dbReference>
<dbReference type="Pfam" id="PF00106">
    <property type="entry name" value="adh_short"/>
    <property type="match status" value="1"/>
</dbReference>
<dbReference type="PANTHER" id="PTHR43490">
    <property type="entry name" value="(+)-NEOMENTHOL DEHYDROGENASE"/>
    <property type="match status" value="1"/>
</dbReference>
<dbReference type="SUPFAM" id="SSF51735">
    <property type="entry name" value="NAD(P)-binding Rossmann-fold domains"/>
    <property type="match status" value="1"/>
</dbReference>
<dbReference type="InterPro" id="IPR002347">
    <property type="entry name" value="SDR_fam"/>
</dbReference>
<dbReference type="InterPro" id="IPR036291">
    <property type="entry name" value="NAD(P)-bd_dom_sf"/>
</dbReference>
<evidence type="ECO:0000256" key="4">
    <source>
        <dbReference type="RuleBase" id="RU000363"/>
    </source>
</evidence>
<dbReference type="PRINTS" id="PR00081">
    <property type="entry name" value="GDHRDH"/>
</dbReference>
<proteinExistence type="inferred from homology"/>
<comment type="caution">
    <text evidence="5">The sequence shown here is derived from an EMBL/GenBank/DDBJ whole genome shotgun (WGS) entry which is preliminary data.</text>
</comment>
<organism evidence="5 6">
    <name type="scientific">Carex littledalei</name>
    <dbReference type="NCBI Taxonomy" id="544730"/>
    <lineage>
        <taxon>Eukaryota</taxon>
        <taxon>Viridiplantae</taxon>
        <taxon>Streptophyta</taxon>
        <taxon>Embryophyta</taxon>
        <taxon>Tracheophyta</taxon>
        <taxon>Spermatophyta</taxon>
        <taxon>Magnoliopsida</taxon>
        <taxon>Liliopsida</taxon>
        <taxon>Poales</taxon>
        <taxon>Cyperaceae</taxon>
        <taxon>Cyperoideae</taxon>
        <taxon>Cariceae</taxon>
        <taxon>Carex</taxon>
        <taxon>Carex subgen. Euthyceras</taxon>
    </lineage>
</organism>